<accession>A0A1M5JPF9</accession>
<dbReference type="Proteomes" id="UP000184480">
    <property type="component" value="Unassembled WGS sequence"/>
</dbReference>
<name>A0A1M5JPF9_9BACT</name>
<dbReference type="InterPro" id="IPR007842">
    <property type="entry name" value="HEPN_dom"/>
</dbReference>
<evidence type="ECO:0000313" key="3">
    <source>
        <dbReference type="Proteomes" id="UP000184480"/>
    </source>
</evidence>
<organism evidence="2 3">
    <name type="scientific">Dysgonomonas macrotermitis</name>
    <dbReference type="NCBI Taxonomy" id="1346286"/>
    <lineage>
        <taxon>Bacteria</taxon>
        <taxon>Pseudomonadati</taxon>
        <taxon>Bacteroidota</taxon>
        <taxon>Bacteroidia</taxon>
        <taxon>Bacteroidales</taxon>
        <taxon>Dysgonomonadaceae</taxon>
        <taxon>Dysgonomonas</taxon>
    </lineage>
</organism>
<gene>
    <name evidence="2" type="ORF">SAMN05444362_1271</name>
</gene>
<feature type="domain" description="HEPN" evidence="1">
    <location>
        <begin position="2"/>
        <end position="115"/>
    </location>
</feature>
<dbReference type="RefSeq" id="WP_139262126.1">
    <property type="nucleotide sequence ID" value="NZ_FQUC01000027.1"/>
</dbReference>
<dbReference type="EMBL" id="FQUC01000027">
    <property type="protein sequence ID" value="SHG42398.1"/>
    <property type="molecule type" value="Genomic_DNA"/>
</dbReference>
<dbReference type="SUPFAM" id="SSF81593">
    <property type="entry name" value="Nucleotidyltransferase substrate binding subunit/domain"/>
    <property type="match status" value="1"/>
</dbReference>
<protein>
    <submittedName>
        <fullName evidence="2">HEPN domain-containing protein</fullName>
    </submittedName>
</protein>
<feature type="non-terminal residue" evidence="2">
    <location>
        <position position="1"/>
    </location>
</feature>
<reference evidence="3" key="1">
    <citation type="submission" date="2016-11" db="EMBL/GenBank/DDBJ databases">
        <authorList>
            <person name="Varghese N."/>
            <person name="Submissions S."/>
        </authorList>
    </citation>
    <scope>NUCLEOTIDE SEQUENCE [LARGE SCALE GENOMIC DNA]</scope>
    <source>
        <strain evidence="3">DSM 27370</strain>
    </source>
</reference>
<evidence type="ECO:0000313" key="2">
    <source>
        <dbReference type="EMBL" id="SHG42398.1"/>
    </source>
</evidence>
<dbReference type="STRING" id="1346286.SAMN05444362_1271"/>
<proteinExistence type="predicted"/>
<dbReference type="Gene3D" id="1.20.120.330">
    <property type="entry name" value="Nucleotidyltransferases domain 2"/>
    <property type="match status" value="1"/>
</dbReference>
<keyword evidence="3" id="KW-1185">Reference proteome</keyword>
<dbReference type="Pfam" id="PF05168">
    <property type="entry name" value="HEPN"/>
    <property type="match status" value="1"/>
</dbReference>
<dbReference type="PROSITE" id="PS50910">
    <property type="entry name" value="HEPN"/>
    <property type="match status" value="1"/>
</dbReference>
<dbReference type="SMART" id="SM00748">
    <property type="entry name" value="HEPN"/>
    <property type="match status" value="1"/>
</dbReference>
<dbReference type="AlphaFoldDB" id="A0A1M5JPF9"/>
<evidence type="ECO:0000259" key="1">
    <source>
        <dbReference type="PROSITE" id="PS50910"/>
    </source>
</evidence>
<sequence>RFERAASFLRSAKHDYNDEDFKMASFHLHQAVENLYFAVTLTFSLYSPKEHNLFKISGYAKRHTLEVAKAFPRDTDEEQRLFQLLDDAYVQARYNPNFGVTREDIEALIPKVELLRDITKEVCENRILEHERMAGTNNNELTGELK</sequence>